<dbReference type="EMBL" id="PVZG01000004">
    <property type="protein sequence ID" value="PRY30528.1"/>
    <property type="molecule type" value="Genomic_DNA"/>
</dbReference>
<comment type="caution">
    <text evidence="2">The sequence shown here is derived from an EMBL/GenBank/DDBJ whole genome shotgun (WGS) entry which is preliminary data.</text>
</comment>
<name>A0A2T0SAT7_9ACTN</name>
<dbReference type="AlphaFoldDB" id="A0A2T0SAT7"/>
<reference evidence="2 3" key="1">
    <citation type="submission" date="2018-03" db="EMBL/GenBank/DDBJ databases">
        <title>Genomic Encyclopedia of Archaeal and Bacterial Type Strains, Phase II (KMG-II): from individual species to whole genera.</title>
        <authorList>
            <person name="Goeker M."/>
        </authorList>
    </citation>
    <scope>NUCLEOTIDE SEQUENCE [LARGE SCALE GENOMIC DNA]</scope>
    <source>
        <strain evidence="2 3">DSM 45348</strain>
    </source>
</reference>
<keyword evidence="3" id="KW-1185">Reference proteome</keyword>
<evidence type="ECO:0008006" key="4">
    <source>
        <dbReference type="Google" id="ProtNLM"/>
    </source>
</evidence>
<proteinExistence type="predicted"/>
<accession>A0A2T0SAT7</accession>
<sequence>MVNLRFSVPVIAVLSLLLAGACGDRATVAGDGSPAELGPPGPGLSRVILVGDDIAMNHGEALGAALDAAGVEFHSMASEGGGTVVGPLSGDLWATLPDRLRTAKPSTVVYQITGFDWGTEGQQRSAYERLLTTVNGAGAKLVVVTMPPIRPQEPYAGHLGDLARAPRVARQVTEAAGDRAAFLDAAAVWGDTYQRVRDGAADRSSDGIHTCPQGAARFTTWLLGELAKRYPGFTPPAAEKWADTGWSADDHFVGCPAAQ</sequence>
<organism evidence="2 3">
    <name type="scientific">Pseudosporangium ferrugineum</name>
    <dbReference type="NCBI Taxonomy" id="439699"/>
    <lineage>
        <taxon>Bacteria</taxon>
        <taxon>Bacillati</taxon>
        <taxon>Actinomycetota</taxon>
        <taxon>Actinomycetes</taxon>
        <taxon>Micromonosporales</taxon>
        <taxon>Micromonosporaceae</taxon>
        <taxon>Pseudosporangium</taxon>
    </lineage>
</organism>
<evidence type="ECO:0000256" key="1">
    <source>
        <dbReference type="SAM" id="SignalP"/>
    </source>
</evidence>
<evidence type="ECO:0000313" key="3">
    <source>
        <dbReference type="Proteomes" id="UP000239209"/>
    </source>
</evidence>
<gene>
    <name evidence="2" type="ORF">CLV70_10480</name>
</gene>
<protein>
    <recommendedName>
        <fullName evidence="4">SGNH/GDSL hydrolase family protein</fullName>
    </recommendedName>
</protein>
<keyword evidence="1" id="KW-0732">Signal</keyword>
<dbReference type="CDD" id="cd00229">
    <property type="entry name" value="SGNH_hydrolase"/>
    <property type="match status" value="1"/>
</dbReference>
<evidence type="ECO:0000313" key="2">
    <source>
        <dbReference type="EMBL" id="PRY30528.1"/>
    </source>
</evidence>
<dbReference type="InterPro" id="IPR036514">
    <property type="entry name" value="SGNH_hydro_sf"/>
</dbReference>
<dbReference type="Gene3D" id="3.40.50.1110">
    <property type="entry name" value="SGNH hydrolase"/>
    <property type="match status" value="1"/>
</dbReference>
<dbReference type="SUPFAM" id="SSF52266">
    <property type="entry name" value="SGNH hydrolase"/>
    <property type="match status" value="1"/>
</dbReference>
<feature type="chain" id="PRO_5038685096" description="SGNH/GDSL hydrolase family protein" evidence="1">
    <location>
        <begin position="22"/>
        <end position="259"/>
    </location>
</feature>
<dbReference type="RefSeq" id="WP_211303714.1">
    <property type="nucleotide sequence ID" value="NZ_PVZG01000004.1"/>
</dbReference>
<feature type="signal peptide" evidence="1">
    <location>
        <begin position="1"/>
        <end position="21"/>
    </location>
</feature>
<dbReference type="PROSITE" id="PS51257">
    <property type="entry name" value="PROKAR_LIPOPROTEIN"/>
    <property type="match status" value="1"/>
</dbReference>
<dbReference type="Proteomes" id="UP000239209">
    <property type="component" value="Unassembled WGS sequence"/>
</dbReference>